<evidence type="ECO:0000256" key="8">
    <source>
        <dbReference type="ARBA" id="ARBA00022909"/>
    </source>
</evidence>
<gene>
    <name evidence="10" type="ORF">GCM10010969_39600</name>
</gene>
<comment type="catalytic activity">
    <reaction evidence="1">
        <text>6-hydroxymethyl-7,8-dihydropterin + ATP = (7,8-dihydropterin-6-yl)methyl diphosphate + AMP + H(+)</text>
        <dbReference type="Rhea" id="RHEA:11412"/>
        <dbReference type="ChEBI" id="CHEBI:15378"/>
        <dbReference type="ChEBI" id="CHEBI:30616"/>
        <dbReference type="ChEBI" id="CHEBI:44841"/>
        <dbReference type="ChEBI" id="CHEBI:72950"/>
        <dbReference type="ChEBI" id="CHEBI:456215"/>
        <dbReference type="EC" id="2.7.6.3"/>
    </reaction>
</comment>
<sequence>MKKDTTRNLTSERSEAYIALGANLGRREETLREALRMLNEHPEIEVLRASDLYETDPVGYADQPPFLNMAAALRTALPPDKLLSVMQNVENRLGRVRDIRFGPRTADLDLLWMDGLAISSEELTLPHPRMHERFFVLIPLDDVVPQDEPSGLRLLVDNSLIELGEASGIVRYGGPLFP</sequence>
<reference evidence="11" key="1">
    <citation type="journal article" date="2019" name="Int. J. Syst. Evol. Microbiol.">
        <title>The Global Catalogue of Microorganisms (GCM) 10K type strain sequencing project: providing services to taxonomists for standard genome sequencing and annotation.</title>
        <authorList>
            <consortium name="The Broad Institute Genomics Platform"/>
            <consortium name="The Broad Institute Genome Sequencing Center for Infectious Disease"/>
            <person name="Wu L."/>
            <person name="Ma J."/>
        </authorList>
    </citation>
    <scope>NUCLEOTIDE SEQUENCE [LARGE SCALE GENOMIC DNA]</scope>
    <source>
        <strain evidence="11">CGMCC 1.6964</strain>
    </source>
</reference>
<keyword evidence="7" id="KW-0067">ATP-binding</keyword>
<dbReference type="InterPro" id="IPR035907">
    <property type="entry name" value="Hppk_sf"/>
</dbReference>
<evidence type="ECO:0000259" key="9">
    <source>
        <dbReference type="PROSITE" id="PS00794"/>
    </source>
</evidence>
<dbReference type="CDD" id="cd00483">
    <property type="entry name" value="HPPK"/>
    <property type="match status" value="1"/>
</dbReference>
<evidence type="ECO:0000256" key="4">
    <source>
        <dbReference type="ARBA" id="ARBA00022679"/>
    </source>
</evidence>
<evidence type="ECO:0000313" key="11">
    <source>
        <dbReference type="Proteomes" id="UP000606653"/>
    </source>
</evidence>
<organism evidence="10 11">
    <name type="scientific">Saccharibacillus kuerlensis</name>
    <dbReference type="NCBI Taxonomy" id="459527"/>
    <lineage>
        <taxon>Bacteria</taxon>
        <taxon>Bacillati</taxon>
        <taxon>Bacillota</taxon>
        <taxon>Bacilli</taxon>
        <taxon>Bacillales</taxon>
        <taxon>Paenibacillaceae</taxon>
        <taxon>Saccharibacillus</taxon>
    </lineage>
</organism>
<evidence type="ECO:0000313" key="10">
    <source>
        <dbReference type="EMBL" id="GGO09288.1"/>
    </source>
</evidence>
<feature type="domain" description="7,8-dihydro-6-hydroxymethylpterin-pyrophosphokinase" evidence="9">
    <location>
        <begin position="100"/>
        <end position="111"/>
    </location>
</feature>
<dbReference type="PANTHER" id="PTHR43071">
    <property type="entry name" value="2-AMINO-4-HYDROXY-6-HYDROXYMETHYLDIHYDROPTERIDINE PYROPHOSPHOKINASE"/>
    <property type="match status" value="1"/>
</dbReference>
<evidence type="ECO:0000256" key="2">
    <source>
        <dbReference type="ARBA" id="ARBA00005051"/>
    </source>
</evidence>
<evidence type="ECO:0000256" key="5">
    <source>
        <dbReference type="ARBA" id="ARBA00022741"/>
    </source>
</evidence>
<evidence type="ECO:0000256" key="3">
    <source>
        <dbReference type="ARBA" id="ARBA00013253"/>
    </source>
</evidence>
<evidence type="ECO:0000256" key="7">
    <source>
        <dbReference type="ARBA" id="ARBA00022840"/>
    </source>
</evidence>
<name>A0ABQ2LDH2_9BACL</name>
<proteinExistence type="predicted"/>
<keyword evidence="4" id="KW-0808">Transferase</keyword>
<dbReference type="EC" id="2.7.6.3" evidence="3"/>
<dbReference type="NCBIfam" id="TIGR01498">
    <property type="entry name" value="folK"/>
    <property type="match status" value="1"/>
</dbReference>
<evidence type="ECO:0000256" key="1">
    <source>
        <dbReference type="ARBA" id="ARBA00000198"/>
    </source>
</evidence>
<dbReference type="SUPFAM" id="SSF55083">
    <property type="entry name" value="6-hydroxymethyl-7,8-dihydropterin pyrophosphokinase, HPPK"/>
    <property type="match status" value="1"/>
</dbReference>
<keyword evidence="5" id="KW-0547">Nucleotide-binding</keyword>
<accession>A0ABQ2LDH2</accession>
<dbReference type="EMBL" id="BMLN01000018">
    <property type="protein sequence ID" value="GGO09288.1"/>
    <property type="molecule type" value="Genomic_DNA"/>
</dbReference>
<comment type="pathway">
    <text evidence="2">Cofactor biosynthesis; tetrahydrofolate biosynthesis; 2-amino-4-hydroxy-6-hydroxymethyl-7,8-dihydropteridine diphosphate from 7,8-dihydroneopterin triphosphate: step 4/4.</text>
</comment>
<dbReference type="Proteomes" id="UP000606653">
    <property type="component" value="Unassembled WGS sequence"/>
</dbReference>
<dbReference type="PROSITE" id="PS00794">
    <property type="entry name" value="HPPK"/>
    <property type="match status" value="1"/>
</dbReference>
<keyword evidence="11" id="KW-1185">Reference proteome</keyword>
<dbReference type="Gene3D" id="3.30.70.560">
    <property type="entry name" value="7,8-Dihydro-6-hydroxymethylpterin-pyrophosphokinase HPPK"/>
    <property type="match status" value="1"/>
</dbReference>
<comment type="caution">
    <text evidence="10">The sequence shown here is derived from an EMBL/GenBank/DDBJ whole genome shotgun (WGS) entry which is preliminary data.</text>
</comment>
<evidence type="ECO:0000256" key="6">
    <source>
        <dbReference type="ARBA" id="ARBA00022777"/>
    </source>
</evidence>
<dbReference type="RefSeq" id="WP_040925369.1">
    <property type="nucleotide sequence ID" value="NZ_BMLN01000018.1"/>
</dbReference>
<protein>
    <recommendedName>
        <fullName evidence="3">2-amino-4-hydroxy-6-hydroxymethyldihydropteridine diphosphokinase</fullName>
        <ecNumber evidence="3">2.7.6.3</ecNumber>
    </recommendedName>
</protein>
<dbReference type="InterPro" id="IPR000550">
    <property type="entry name" value="Hppk"/>
</dbReference>
<dbReference type="PANTHER" id="PTHR43071:SF1">
    <property type="entry name" value="2-AMINO-4-HYDROXY-6-HYDROXYMETHYLDIHYDROPTERIDINE PYROPHOSPHOKINASE"/>
    <property type="match status" value="1"/>
</dbReference>
<keyword evidence="8" id="KW-0289">Folate biosynthesis</keyword>
<keyword evidence="6" id="KW-0418">Kinase</keyword>
<dbReference type="Pfam" id="PF01288">
    <property type="entry name" value="HPPK"/>
    <property type="match status" value="1"/>
</dbReference>